<sequence>MAPNGLTKKLDAKDELAKKILKLANEKLLVRQKFAAIQGGPSSSSKLETKEKLAKEKVTTEKLTKRLAKGKMLVKEKMAAIEGGPTCSSNTVATMPISSARSILLGKTKSSIAFEVLIGSKCRQTVLLSARVPRCLRRLDSHHS</sequence>
<dbReference type="AlphaFoldDB" id="A0A9W9YL64"/>
<protein>
    <submittedName>
        <fullName evidence="1">Uncharacterized protein</fullName>
    </submittedName>
</protein>
<dbReference type="EMBL" id="MU827322">
    <property type="protein sequence ID" value="KAJ7356338.1"/>
    <property type="molecule type" value="Genomic_DNA"/>
</dbReference>
<name>A0A9W9YL64_9CNID</name>
<accession>A0A9W9YL64</accession>
<comment type="caution">
    <text evidence="1">The sequence shown here is derived from an EMBL/GenBank/DDBJ whole genome shotgun (WGS) entry which is preliminary data.</text>
</comment>
<keyword evidence="2" id="KW-1185">Reference proteome</keyword>
<proteinExistence type="predicted"/>
<organism evidence="1 2">
    <name type="scientific">Desmophyllum pertusum</name>
    <dbReference type="NCBI Taxonomy" id="174260"/>
    <lineage>
        <taxon>Eukaryota</taxon>
        <taxon>Metazoa</taxon>
        <taxon>Cnidaria</taxon>
        <taxon>Anthozoa</taxon>
        <taxon>Hexacorallia</taxon>
        <taxon>Scleractinia</taxon>
        <taxon>Caryophylliina</taxon>
        <taxon>Caryophylliidae</taxon>
        <taxon>Desmophyllum</taxon>
    </lineage>
</organism>
<evidence type="ECO:0000313" key="1">
    <source>
        <dbReference type="EMBL" id="KAJ7356338.1"/>
    </source>
</evidence>
<dbReference type="OrthoDB" id="5988092at2759"/>
<reference evidence="1" key="1">
    <citation type="submission" date="2023-01" db="EMBL/GenBank/DDBJ databases">
        <title>Genome assembly of the deep-sea coral Lophelia pertusa.</title>
        <authorList>
            <person name="Herrera S."/>
            <person name="Cordes E."/>
        </authorList>
    </citation>
    <scope>NUCLEOTIDE SEQUENCE</scope>
    <source>
        <strain evidence="1">USNM1676648</strain>
        <tissue evidence="1">Polyp</tissue>
    </source>
</reference>
<gene>
    <name evidence="1" type="ORF">OS493_025447</name>
</gene>
<dbReference type="Proteomes" id="UP001163046">
    <property type="component" value="Unassembled WGS sequence"/>
</dbReference>
<evidence type="ECO:0000313" key="2">
    <source>
        <dbReference type="Proteomes" id="UP001163046"/>
    </source>
</evidence>